<keyword evidence="3" id="KW-0378">Hydrolase</keyword>
<evidence type="ECO:0000313" key="4">
    <source>
        <dbReference type="Proteomes" id="UP001596972"/>
    </source>
</evidence>
<dbReference type="GO" id="GO:0016787">
    <property type="term" value="F:hydrolase activity"/>
    <property type="evidence" value="ECO:0007669"/>
    <property type="project" value="UniProtKB-KW"/>
</dbReference>
<dbReference type="InterPro" id="IPR012338">
    <property type="entry name" value="Beta-lactam/transpept-like"/>
</dbReference>
<feature type="compositionally biased region" description="Basic and acidic residues" evidence="1">
    <location>
        <begin position="236"/>
        <end position="249"/>
    </location>
</feature>
<dbReference type="SUPFAM" id="SSF56601">
    <property type="entry name" value="beta-lactamase/transpeptidase-like"/>
    <property type="match status" value="1"/>
</dbReference>
<sequence length="385" mass="40208">MPDGHGPERLRRALAGHIGLPGVPGLVAVVRRDGETHAVVLGSMAAGGAPMRRDALFRIASLTKPMTAAAALALVEDGTLRLDDPVDELLPELAAPRVLRRPDGPLHDTVPAERAITLRDLLTFRLGTGAVLEPSPIGTALDEAGVAPGPDVSPLPPDTWMKRLGALPLVHQPGERWMYHTGSEVLGVLIARATGRPLADVLRERIFDPLGMHGTGFHIAPGDAPRLVTSYAPDDTGRLVVRDDPRDRPPGFPSGGGGLVATADDVAAFFGAMLDGGGPVLTRALVEPMTSDHLTPAQRAGAEPLPGTSGWGFGVAVETRRSGPAARPGRFGWQGGLGTTAFADPAGDVVGVLCTQVAVWAPGMQRLMADFWNQAGDDLGREPES</sequence>
<comment type="caution">
    <text evidence="3">The sequence shown here is derived from an EMBL/GenBank/DDBJ whole genome shotgun (WGS) entry which is preliminary data.</text>
</comment>
<dbReference type="InterPro" id="IPR001466">
    <property type="entry name" value="Beta-lactam-related"/>
</dbReference>
<dbReference type="RefSeq" id="WP_378299804.1">
    <property type="nucleotide sequence ID" value="NZ_JBHTJA010000032.1"/>
</dbReference>
<feature type="region of interest" description="Disordered" evidence="1">
    <location>
        <begin position="236"/>
        <end position="257"/>
    </location>
</feature>
<dbReference type="Gene3D" id="3.40.710.10">
    <property type="entry name" value="DD-peptidase/beta-lactamase superfamily"/>
    <property type="match status" value="1"/>
</dbReference>
<evidence type="ECO:0000256" key="1">
    <source>
        <dbReference type="SAM" id="MobiDB-lite"/>
    </source>
</evidence>
<evidence type="ECO:0000313" key="3">
    <source>
        <dbReference type="EMBL" id="MFD0902222.1"/>
    </source>
</evidence>
<keyword evidence="4" id="KW-1185">Reference proteome</keyword>
<dbReference type="PANTHER" id="PTHR43283:SF3">
    <property type="entry name" value="BETA-LACTAMASE FAMILY PROTEIN (AFU_ORTHOLOGUE AFUA_5G07500)"/>
    <property type="match status" value="1"/>
</dbReference>
<name>A0ABW3ERZ0_9ACTN</name>
<reference evidence="4" key="1">
    <citation type="journal article" date="2019" name="Int. J. Syst. Evol. Microbiol.">
        <title>The Global Catalogue of Microorganisms (GCM) 10K type strain sequencing project: providing services to taxonomists for standard genome sequencing and annotation.</title>
        <authorList>
            <consortium name="The Broad Institute Genomics Platform"/>
            <consortium name="The Broad Institute Genome Sequencing Center for Infectious Disease"/>
            <person name="Wu L."/>
            <person name="Ma J."/>
        </authorList>
    </citation>
    <scope>NUCLEOTIDE SEQUENCE [LARGE SCALE GENOMIC DNA]</scope>
    <source>
        <strain evidence="4">JCM 31202</strain>
    </source>
</reference>
<feature type="domain" description="Beta-lactamase-related" evidence="2">
    <location>
        <begin position="22"/>
        <end position="361"/>
    </location>
</feature>
<dbReference type="PANTHER" id="PTHR43283">
    <property type="entry name" value="BETA-LACTAMASE-RELATED"/>
    <property type="match status" value="1"/>
</dbReference>
<dbReference type="InterPro" id="IPR050789">
    <property type="entry name" value="Diverse_Enzym_Activities"/>
</dbReference>
<proteinExistence type="predicted"/>
<dbReference type="Pfam" id="PF00144">
    <property type="entry name" value="Beta-lactamase"/>
    <property type="match status" value="1"/>
</dbReference>
<evidence type="ECO:0000259" key="2">
    <source>
        <dbReference type="Pfam" id="PF00144"/>
    </source>
</evidence>
<gene>
    <name evidence="3" type="ORF">ACFQ11_17625</name>
</gene>
<dbReference type="EC" id="3.-.-.-" evidence="3"/>
<dbReference type="EMBL" id="JBHTJA010000032">
    <property type="protein sequence ID" value="MFD0902222.1"/>
    <property type="molecule type" value="Genomic_DNA"/>
</dbReference>
<accession>A0ABW3ERZ0</accession>
<protein>
    <submittedName>
        <fullName evidence="3">Serine hydrolase domain-containing protein</fullName>
        <ecNumber evidence="3">3.-.-.-</ecNumber>
    </submittedName>
</protein>
<organism evidence="3 4">
    <name type="scientific">Actinomadura sediminis</name>
    <dbReference type="NCBI Taxonomy" id="1038904"/>
    <lineage>
        <taxon>Bacteria</taxon>
        <taxon>Bacillati</taxon>
        <taxon>Actinomycetota</taxon>
        <taxon>Actinomycetes</taxon>
        <taxon>Streptosporangiales</taxon>
        <taxon>Thermomonosporaceae</taxon>
        <taxon>Actinomadura</taxon>
    </lineage>
</organism>
<dbReference type="Proteomes" id="UP001596972">
    <property type="component" value="Unassembled WGS sequence"/>
</dbReference>